<name>A0ABQ9GRX4_9NEOP</name>
<evidence type="ECO:0000313" key="4">
    <source>
        <dbReference type="Proteomes" id="UP001159363"/>
    </source>
</evidence>
<keyword evidence="4" id="KW-1185">Reference proteome</keyword>
<feature type="region of interest" description="Disordered" evidence="1">
    <location>
        <begin position="995"/>
        <end position="1021"/>
    </location>
</feature>
<dbReference type="SUPFAM" id="SSF54160">
    <property type="entry name" value="Chromo domain-like"/>
    <property type="match status" value="1"/>
</dbReference>
<proteinExistence type="predicted"/>
<dbReference type="PROSITE" id="PS50013">
    <property type="entry name" value="CHROMO_2"/>
    <property type="match status" value="1"/>
</dbReference>
<feature type="domain" description="Chromo" evidence="2">
    <location>
        <begin position="96"/>
        <end position="135"/>
    </location>
</feature>
<feature type="non-terminal residue" evidence="3">
    <location>
        <position position="1021"/>
    </location>
</feature>
<evidence type="ECO:0000256" key="1">
    <source>
        <dbReference type="SAM" id="MobiDB-lite"/>
    </source>
</evidence>
<sequence length="1021" mass="117898">MNEYGINHYAMYSELKASIGKHYIKSIEQIIKMAPKEVTDNSLLKNIFNNVKVIDERKPKFKVEEFVHISKQQIQHKVYYLESYDREPIKGGFLELELEKLISPNEYLVDRIIKRKKYMALVRWRGLSKAHASWADVSHRVSILVHDADSDAFLNHSLILSPALRHANLHEQAKTLAPPRATCLGAAPYSPCFTPISSRDINFARSIFSYLLPVRRINSPGQLKIRCCLPRETVTLALKQASVHSRGSALGVKGWTSMDRPVPRYPKKVSLECCKGGGTPSVDRGSQQKKTLSDLDEGGYKQRVGRDSSWAVWTEGVFAAKQILAVLDRHQGVTPSEKTKSVLEGLIMRLMKSGLKPSPAYYYYSSPSCWRFLICLVVICGMDFSHGAVLFRWQNISIVAAFVSRIVMGCSIIRGEDGDISRPRTTKLQSFGPLPQERSQHMAEALGSPTILLDVSQSRVAHAKQHQHISIIAKRAFITGEWDVASMRPDVRPIPAWDQKARQSCPQDPVCHITTGRTRAIWMICNSEKERQRDLGRKRTFAIAAVYSDEVQSYLVPVCHPHFNPVDSNVVTVYHPNFNPVDSYVITMYYLHFNTVDCYVVTVYFLHFNPVDSYVVTVYHLHFNPEDCYVVTVYYLHFNPVYSNVVTVYCLHFNPVDSYVVTVYRLHFNPLDSYVVTVYHLNFNPVDSCVVILYHLHFILIDSYVVTMYHQHFNLEDNYVVTVYYLHFNPVDSYVVTVYHLHFNPVDSYVVTVYDLHFNLVDSYVVTVYPLHFNPVDSYVVTVYHPHFNPVDCYVVTVYYLHFNPVDCCVFSVYYLHFNPVDSYVVTVYHPRFTPVDCYVVTVYYLHFNPVYSYVVTAYYLHFNPVDSYVVTVYHRHFNPVDSYVVTVYYLHFKPVDSYVVSADYLHFNPEDSYVVTVYHQHINPVYSYVVSVYYVNFTLETAMWLPLERPRRHITTSNSSTTVIADRLERPRGIYKAFFTTEMLTIKRPRRHITTSNSSTTEIADRLERPRRHITTSNSL</sequence>
<accession>A0ABQ9GRX4</accession>
<dbReference type="InterPro" id="IPR016197">
    <property type="entry name" value="Chromo-like_dom_sf"/>
</dbReference>
<evidence type="ECO:0000313" key="3">
    <source>
        <dbReference type="EMBL" id="KAJ8874755.1"/>
    </source>
</evidence>
<dbReference type="Proteomes" id="UP001159363">
    <property type="component" value="Chromosome 9"/>
</dbReference>
<dbReference type="EMBL" id="JARBHB010000010">
    <property type="protein sequence ID" value="KAJ8874755.1"/>
    <property type="molecule type" value="Genomic_DNA"/>
</dbReference>
<gene>
    <name evidence="3" type="ORF">PR048_025621</name>
</gene>
<protein>
    <recommendedName>
        <fullName evidence="2">Chromo domain-containing protein</fullName>
    </recommendedName>
</protein>
<evidence type="ECO:0000259" key="2">
    <source>
        <dbReference type="PROSITE" id="PS50013"/>
    </source>
</evidence>
<organism evidence="3 4">
    <name type="scientific">Dryococelus australis</name>
    <dbReference type="NCBI Taxonomy" id="614101"/>
    <lineage>
        <taxon>Eukaryota</taxon>
        <taxon>Metazoa</taxon>
        <taxon>Ecdysozoa</taxon>
        <taxon>Arthropoda</taxon>
        <taxon>Hexapoda</taxon>
        <taxon>Insecta</taxon>
        <taxon>Pterygota</taxon>
        <taxon>Neoptera</taxon>
        <taxon>Polyneoptera</taxon>
        <taxon>Phasmatodea</taxon>
        <taxon>Verophasmatodea</taxon>
        <taxon>Anareolatae</taxon>
        <taxon>Phasmatidae</taxon>
        <taxon>Eurycanthinae</taxon>
        <taxon>Dryococelus</taxon>
    </lineage>
</organism>
<comment type="caution">
    <text evidence="3">The sequence shown here is derived from an EMBL/GenBank/DDBJ whole genome shotgun (WGS) entry which is preliminary data.</text>
</comment>
<reference evidence="3 4" key="1">
    <citation type="submission" date="2023-02" db="EMBL/GenBank/DDBJ databases">
        <title>LHISI_Scaffold_Assembly.</title>
        <authorList>
            <person name="Stuart O.P."/>
            <person name="Cleave R."/>
            <person name="Magrath M.J.L."/>
            <person name="Mikheyev A.S."/>
        </authorList>
    </citation>
    <scope>NUCLEOTIDE SEQUENCE [LARGE SCALE GENOMIC DNA]</scope>
    <source>
        <strain evidence="3">Daus_M_001</strain>
        <tissue evidence="3">Leg muscle</tissue>
    </source>
</reference>
<dbReference type="InterPro" id="IPR000953">
    <property type="entry name" value="Chromo/chromo_shadow_dom"/>
</dbReference>